<name>A0ABR9EIL0_9GAMM</name>
<comment type="caution">
    <text evidence="2">The sequence shown here is derived from an EMBL/GenBank/DDBJ whole genome shotgun (WGS) entry which is preliminary data.</text>
</comment>
<evidence type="ECO:0000313" key="3">
    <source>
        <dbReference type="Proteomes" id="UP000615755"/>
    </source>
</evidence>
<dbReference type="InterPro" id="IPR013022">
    <property type="entry name" value="Xyl_isomerase-like_TIM-brl"/>
</dbReference>
<dbReference type="EMBL" id="AQGV01000015">
    <property type="protein sequence ID" value="MBE0370823.1"/>
    <property type="molecule type" value="Genomic_DNA"/>
</dbReference>
<evidence type="ECO:0000313" key="2">
    <source>
        <dbReference type="EMBL" id="MBE0370823.1"/>
    </source>
</evidence>
<dbReference type="PROSITE" id="PS51257">
    <property type="entry name" value="PROKAR_LIPOPROTEIN"/>
    <property type="match status" value="1"/>
</dbReference>
<gene>
    <name evidence="2" type="ORF">PAUR_b0928</name>
</gene>
<dbReference type="PANTHER" id="PTHR12110:SF41">
    <property type="entry name" value="INOSOSE DEHYDRATASE"/>
    <property type="match status" value="1"/>
</dbReference>
<evidence type="ECO:0000259" key="1">
    <source>
        <dbReference type="Pfam" id="PF01261"/>
    </source>
</evidence>
<dbReference type="InterPro" id="IPR050312">
    <property type="entry name" value="IolE/XylAMocC-like"/>
</dbReference>
<feature type="domain" description="Xylose isomerase-like TIM barrel" evidence="1">
    <location>
        <begin position="59"/>
        <end position="271"/>
    </location>
</feature>
<reference evidence="2 3" key="1">
    <citation type="submission" date="2015-03" db="EMBL/GenBank/DDBJ databases">
        <title>Genome sequence of Pseudoalteromonas aurantia.</title>
        <authorList>
            <person name="Xie B.-B."/>
            <person name="Rong J.-C."/>
            <person name="Qin Q.-L."/>
            <person name="Zhang Y.-Z."/>
        </authorList>
    </citation>
    <scope>NUCLEOTIDE SEQUENCE [LARGE SCALE GENOMIC DNA]</scope>
    <source>
        <strain evidence="2 3">208</strain>
    </source>
</reference>
<proteinExistence type="predicted"/>
<dbReference type="InterPro" id="IPR036237">
    <property type="entry name" value="Xyl_isomerase-like_sf"/>
</dbReference>
<dbReference type="RefSeq" id="WP_225738549.1">
    <property type="nucleotide sequence ID" value="NZ_AQGV01000015.1"/>
</dbReference>
<dbReference type="SUPFAM" id="SSF51658">
    <property type="entry name" value="Xylose isomerase-like"/>
    <property type="match status" value="1"/>
</dbReference>
<sequence length="292" mass="33047">MSKTLAVMALSSYALMGCQITDNKQTQPDATASTQQAAKVSVQLWSVKDTLKQDFKGTLRQLANMGFEGVEFAGEFGPYKHDPKGLKSYLDSLGLQASGAHIDFKQFSDEQFADSVHFYQTLGVKYLIDPWEKRAWDHTQVASVVDDLNRLADKLEPYNMQIGYHNHQHEFADYKESTFWDYIAENTKSNVVLQQDVGWTSFAGKDPVSYVKKYPNRTITTHYKVVIPEQNSADLSPIIGQNNGIDWYNLTQALYTDGGVQWIVLEQEDYPEGLTPLQSVKLSKLNLDKILQ</sequence>
<protein>
    <recommendedName>
        <fullName evidence="1">Xylose isomerase-like TIM barrel domain-containing protein</fullName>
    </recommendedName>
</protein>
<keyword evidence="3" id="KW-1185">Reference proteome</keyword>
<dbReference type="Proteomes" id="UP000615755">
    <property type="component" value="Unassembled WGS sequence"/>
</dbReference>
<accession>A0ABR9EIL0</accession>
<organism evidence="2 3">
    <name type="scientific">Pseudoalteromonas aurantia 208</name>
    <dbReference type="NCBI Taxonomy" id="1314867"/>
    <lineage>
        <taxon>Bacteria</taxon>
        <taxon>Pseudomonadati</taxon>
        <taxon>Pseudomonadota</taxon>
        <taxon>Gammaproteobacteria</taxon>
        <taxon>Alteromonadales</taxon>
        <taxon>Pseudoalteromonadaceae</taxon>
        <taxon>Pseudoalteromonas</taxon>
    </lineage>
</organism>
<dbReference type="PANTHER" id="PTHR12110">
    <property type="entry name" value="HYDROXYPYRUVATE ISOMERASE"/>
    <property type="match status" value="1"/>
</dbReference>
<dbReference type="Gene3D" id="3.20.20.150">
    <property type="entry name" value="Divalent-metal-dependent TIM barrel enzymes"/>
    <property type="match status" value="1"/>
</dbReference>
<dbReference type="Pfam" id="PF01261">
    <property type="entry name" value="AP_endonuc_2"/>
    <property type="match status" value="1"/>
</dbReference>